<name>A0A5B7HDJ0_PORTR</name>
<protein>
    <submittedName>
        <fullName evidence="1">Uncharacterized protein</fullName>
    </submittedName>
</protein>
<evidence type="ECO:0000313" key="2">
    <source>
        <dbReference type="Proteomes" id="UP000324222"/>
    </source>
</evidence>
<comment type="caution">
    <text evidence="1">The sequence shown here is derived from an EMBL/GenBank/DDBJ whole genome shotgun (WGS) entry which is preliminary data.</text>
</comment>
<reference evidence="1 2" key="1">
    <citation type="submission" date="2019-05" db="EMBL/GenBank/DDBJ databases">
        <title>Another draft genome of Portunus trituberculatus and its Hox gene families provides insights of decapod evolution.</title>
        <authorList>
            <person name="Jeong J.-H."/>
            <person name="Song I."/>
            <person name="Kim S."/>
            <person name="Choi T."/>
            <person name="Kim D."/>
            <person name="Ryu S."/>
            <person name="Kim W."/>
        </authorList>
    </citation>
    <scope>NUCLEOTIDE SEQUENCE [LARGE SCALE GENOMIC DNA]</scope>
    <source>
        <tissue evidence="1">Muscle</tissue>
    </source>
</reference>
<evidence type="ECO:0000313" key="1">
    <source>
        <dbReference type="EMBL" id="MPC70821.1"/>
    </source>
</evidence>
<proteinExistence type="predicted"/>
<dbReference type="Proteomes" id="UP000324222">
    <property type="component" value="Unassembled WGS sequence"/>
</dbReference>
<dbReference type="AlphaFoldDB" id="A0A5B7HDJ0"/>
<dbReference type="EMBL" id="VSRR010031771">
    <property type="protein sequence ID" value="MPC70821.1"/>
    <property type="molecule type" value="Genomic_DNA"/>
</dbReference>
<gene>
    <name evidence="1" type="ORF">E2C01_065081</name>
</gene>
<keyword evidence="2" id="KW-1185">Reference proteome</keyword>
<organism evidence="1 2">
    <name type="scientific">Portunus trituberculatus</name>
    <name type="common">Swimming crab</name>
    <name type="synonym">Neptunus trituberculatus</name>
    <dbReference type="NCBI Taxonomy" id="210409"/>
    <lineage>
        <taxon>Eukaryota</taxon>
        <taxon>Metazoa</taxon>
        <taxon>Ecdysozoa</taxon>
        <taxon>Arthropoda</taxon>
        <taxon>Crustacea</taxon>
        <taxon>Multicrustacea</taxon>
        <taxon>Malacostraca</taxon>
        <taxon>Eumalacostraca</taxon>
        <taxon>Eucarida</taxon>
        <taxon>Decapoda</taxon>
        <taxon>Pleocyemata</taxon>
        <taxon>Brachyura</taxon>
        <taxon>Eubrachyura</taxon>
        <taxon>Portunoidea</taxon>
        <taxon>Portunidae</taxon>
        <taxon>Portuninae</taxon>
        <taxon>Portunus</taxon>
    </lineage>
</organism>
<accession>A0A5B7HDJ0</accession>
<sequence>MCRQVKPSLIVTCRRTLNKFCYNECPRDGGARENYQGTTTTQRPSKIFQTKLEEGFKPERSPLRGCAKQKVRLRKHGRENFWFRQVEVKYEPPPESGEGGVTRVAMIGWKGVGRDALERDR</sequence>